<dbReference type="InterPro" id="IPR000253">
    <property type="entry name" value="FHA_dom"/>
</dbReference>
<keyword evidence="4" id="KW-1185">Reference proteome</keyword>
<dbReference type="SUPFAM" id="SSF49879">
    <property type="entry name" value="SMAD/FHA domain"/>
    <property type="match status" value="1"/>
</dbReference>
<gene>
    <name evidence="3" type="ORF">AACH11_09900</name>
</gene>
<dbReference type="EMBL" id="JBBUTF010000007">
    <property type="protein sequence ID" value="MEK8026270.1"/>
    <property type="molecule type" value="Genomic_DNA"/>
</dbReference>
<feature type="region of interest" description="Disordered" evidence="1">
    <location>
        <begin position="1"/>
        <end position="28"/>
    </location>
</feature>
<feature type="compositionally biased region" description="Low complexity" evidence="1">
    <location>
        <begin position="442"/>
        <end position="476"/>
    </location>
</feature>
<reference evidence="3 4" key="1">
    <citation type="submission" date="2024-04" db="EMBL/GenBank/DDBJ databases">
        <title>Novel species of the genus Ideonella isolated from streams.</title>
        <authorList>
            <person name="Lu H."/>
        </authorList>
    </citation>
    <scope>NUCLEOTIDE SEQUENCE [LARGE SCALE GENOMIC DNA]</scope>
    <source>
        <strain evidence="3 4">BYS139W</strain>
    </source>
</reference>
<feature type="region of interest" description="Disordered" evidence="1">
    <location>
        <begin position="600"/>
        <end position="622"/>
    </location>
</feature>
<dbReference type="InterPro" id="IPR008984">
    <property type="entry name" value="SMAD_FHA_dom_sf"/>
</dbReference>
<feature type="region of interest" description="Disordered" evidence="1">
    <location>
        <begin position="374"/>
        <end position="538"/>
    </location>
</feature>
<evidence type="ECO:0000313" key="3">
    <source>
        <dbReference type="EMBL" id="MEK8026270.1"/>
    </source>
</evidence>
<evidence type="ECO:0000256" key="1">
    <source>
        <dbReference type="SAM" id="MobiDB-lite"/>
    </source>
</evidence>
<protein>
    <submittedName>
        <fullName evidence="3">FHA domain-containing protein</fullName>
    </submittedName>
</protein>
<name>A0ABU9BC24_9BURK</name>
<dbReference type="CDD" id="cd00060">
    <property type="entry name" value="FHA"/>
    <property type="match status" value="1"/>
</dbReference>
<organism evidence="3 4">
    <name type="scientific">Pseudaquabacterium rugosum</name>
    <dbReference type="NCBI Taxonomy" id="2984194"/>
    <lineage>
        <taxon>Bacteria</taxon>
        <taxon>Pseudomonadati</taxon>
        <taxon>Pseudomonadota</taxon>
        <taxon>Betaproteobacteria</taxon>
        <taxon>Burkholderiales</taxon>
        <taxon>Sphaerotilaceae</taxon>
        <taxon>Pseudaquabacterium</taxon>
    </lineage>
</organism>
<proteinExistence type="predicted"/>
<dbReference type="Pfam" id="PF00498">
    <property type="entry name" value="FHA"/>
    <property type="match status" value="1"/>
</dbReference>
<feature type="compositionally biased region" description="Low complexity" evidence="1">
    <location>
        <begin position="525"/>
        <end position="535"/>
    </location>
</feature>
<dbReference type="Proteomes" id="UP001368500">
    <property type="component" value="Unassembled WGS sequence"/>
</dbReference>
<feature type="compositionally biased region" description="Low complexity" evidence="1">
    <location>
        <begin position="217"/>
        <end position="270"/>
    </location>
</feature>
<sequence>MRADPAHELAPQPGPPAPVVPAAQGPATHAGSLTVSVVQRGGRPMSGVSARFPLDGGSIGRADHNRLVLVDMERTISRVHARLFPTDGHWMLHNQGSNSVRINGRLLTAGRELRLRDGDTLQIGPYLLRARIDALPGTRPPHARGGDDAPTTVKVDHRGQAQTLPGSPAPTPMATDTGDETVIRPIPGTAALPATGGRPSVAASREAVPLATGGTGLPAAAPPAAAASADAPRGTATGTTPGTTTSGTAPTTPAAATSGATPGTPLGTTPGAAAQAVAMAAALDRATLAPPTADSGAIVSRAPAATAATAAPAATAAAAPPPAPPAAPAAGGRLAAFRRLAQFALAPSAREALDSTQALPTELPTASRLDAEAAAVRSAAGGNPRAGSLRAGTSTSALGGPMSGAVIAPRPSAHRDGRPPAAAAPSTAAAAPSPLTPPPAARIPAATAADAGPAGTTGPGTPAAPRGTERPSTTDASPPPDATPAAEPAFAHTAPTDDTDDTDNAPLATPPTAIQTTRGVGTGTAAPDAPEDAPALGWFPGRQDETGLELAAQALDEALGAALQAVWRITGTPPTDGGEQALALARETFARTLEARAAGLQPPADIDAHIDAEPRPAPTLPA</sequence>
<feature type="compositionally biased region" description="Low complexity" evidence="1">
    <location>
        <begin position="504"/>
        <end position="513"/>
    </location>
</feature>
<feature type="region of interest" description="Disordered" evidence="1">
    <location>
        <begin position="159"/>
        <end position="270"/>
    </location>
</feature>
<dbReference type="Gene3D" id="2.60.200.20">
    <property type="match status" value="1"/>
</dbReference>
<dbReference type="PROSITE" id="PS50006">
    <property type="entry name" value="FHA_DOMAIN"/>
    <property type="match status" value="1"/>
</dbReference>
<accession>A0ABU9BC24</accession>
<feature type="compositionally biased region" description="Low complexity" evidence="1">
    <location>
        <begin position="419"/>
        <end position="433"/>
    </location>
</feature>
<evidence type="ECO:0000313" key="4">
    <source>
        <dbReference type="Proteomes" id="UP001368500"/>
    </source>
</evidence>
<evidence type="ECO:0000259" key="2">
    <source>
        <dbReference type="PROSITE" id="PS50006"/>
    </source>
</evidence>
<feature type="compositionally biased region" description="Low complexity" evidence="1">
    <location>
        <begin position="483"/>
        <end position="496"/>
    </location>
</feature>
<feature type="domain" description="FHA" evidence="2">
    <location>
        <begin position="57"/>
        <end position="107"/>
    </location>
</feature>
<comment type="caution">
    <text evidence="3">The sequence shown here is derived from an EMBL/GenBank/DDBJ whole genome shotgun (WGS) entry which is preliminary data.</text>
</comment>
<dbReference type="RefSeq" id="WP_341374047.1">
    <property type="nucleotide sequence ID" value="NZ_JBBUTF010000007.1"/>
</dbReference>